<protein>
    <submittedName>
        <fullName evidence="1">Uncharacterized protein</fullName>
    </submittedName>
</protein>
<name>X0WD53_9ZZZZ</name>
<dbReference type="AlphaFoldDB" id="X0WD53"/>
<feature type="non-terminal residue" evidence="1">
    <location>
        <position position="1"/>
    </location>
</feature>
<evidence type="ECO:0000313" key="1">
    <source>
        <dbReference type="EMBL" id="GAG21137.1"/>
    </source>
</evidence>
<reference evidence="1" key="1">
    <citation type="journal article" date="2014" name="Front. Microbiol.">
        <title>High frequency of phylogenetically diverse reductive dehalogenase-homologous genes in deep subseafloor sedimentary metagenomes.</title>
        <authorList>
            <person name="Kawai M."/>
            <person name="Futagami T."/>
            <person name="Toyoda A."/>
            <person name="Takaki Y."/>
            <person name="Nishi S."/>
            <person name="Hori S."/>
            <person name="Arai W."/>
            <person name="Tsubouchi T."/>
            <person name="Morono Y."/>
            <person name="Uchiyama I."/>
            <person name="Ito T."/>
            <person name="Fujiyama A."/>
            <person name="Inagaki F."/>
            <person name="Takami H."/>
        </authorList>
    </citation>
    <scope>NUCLEOTIDE SEQUENCE</scope>
    <source>
        <strain evidence="1">Expedition CK06-06</strain>
    </source>
</reference>
<sequence>ILTPAPGTPFFERLDREGRLRIRDWSLYDGQHAVFEPAQMSAYELHRETARAYREFYSTPRMFAQAARLRIVPALAMVYAGRLCRRMERIDSRFVEGLRGASPAALATRPGG</sequence>
<accession>X0WD53</accession>
<proteinExistence type="predicted"/>
<comment type="caution">
    <text evidence="1">The sequence shown here is derived from an EMBL/GenBank/DDBJ whole genome shotgun (WGS) entry which is preliminary data.</text>
</comment>
<dbReference type="EMBL" id="BARS01035667">
    <property type="protein sequence ID" value="GAG21137.1"/>
    <property type="molecule type" value="Genomic_DNA"/>
</dbReference>
<gene>
    <name evidence="1" type="ORF">S01H1_54925</name>
</gene>
<organism evidence="1">
    <name type="scientific">marine sediment metagenome</name>
    <dbReference type="NCBI Taxonomy" id="412755"/>
    <lineage>
        <taxon>unclassified sequences</taxon>
        <taxon>metagenomes</taxon>
        <taxon>ecological metagenomes</taxon>
    </lineage>
</organism>